<evidence type="ECO:0000256" key="1">
    <source>
        <dbReference type="SAM" id="MobiDB-lite"/>
    </source>
</evidence>
<evidence type="ECO:0000313" key="3">
    <source>
        <dbReference type="Proteomes" id="UP000193560"/>
    </source>
</evidence>
<reference evidence="2 3" key="1">
    <citation type="submission" date="2016-07" db="EMBL/GenBank/DDBJ databases">
        <title>Pervasive Adenine N6-methylation of Active Genes in Fungi.</title>
        <authorList>
            <consortium name="DOE Joint Genome Institute"/>
            <person name="Mondo S.J."/>
            <person name="Dannebaum R.O."/>
            <person name="Kuo R.C."/>
            <person name="Labutti K."/>
            <person name="Haridas S."/>
            <person name="Kuo A."/>
            <person name="Salamov A."/>
            <person name="Ahrendt S.R."/>
            <person name="Lipzen A."/>
            <person name="Sullivan W."/>
            <person name="Andreopoulos W.B."/>
            <person name="Clum A."/>
            <person name="Lindquist E."/>
            <person name="Daum C."/>
            <person name="Ramamoorthy G.K."/>
            <person name="Gryganskyi A."/>
            <person name="Culley D."/>
            <person name="Magnuson J.K."/>
            <person name="James T.Y."/>
            <person name="O'Malley M.A."/>
            <person name="Stajich J.E."/>
            <person name="Spatafora J.W."/>
            <person name="Visel A."/>
            <person name="Grigoriev I.V."/>
        </authorList>
    </citation>
    <scope>NUCLEOTIDE SEQUENCE [LARGE SCALE GENOMIC DNA]</scope>
    <source>
        <strain evidence="2 3">NRRL 1336</strain>
    </source>
</reference>
<feature type="region of interest" description="Disordered" evidence="1">
    <location>
        <begin position="1"/>
        <end position="82"/>
    </location>
</feature>
<feature type="compositionally biased region" description="Low complexity" evidence="1">
    <location>
        <begin position="179"/>
        <end position="191"/>
    </location>
</feature>
<accession>A0A1X2IN37</accession>
<evidence type="ECO:0008006" key="4">
    <source>
        <dbReference type="Google" id="ProtNLM"/>
    </source>
</evidence>
<comment type="caution">
    <text evidence="2">The sequence shown here is derived from an EMBL/GenBank/DDBJ whole genome shotgun (WGS) entry which is preliminary data.</text>
</comment>
<name>A0A1X2IN37_9FUNG</name>
<keyword evidence="3" id="KW-1185">Reference proteome</keyword>
<feature type="compositionally biased region" description="Low complexity" evidence="1">
    <location>
        <begin position="61"/>
        <end position="76"/>
    </location>
</feature>
<dbReference type="AlphaFoldDB" id="A0A1X2IN37"/>
<dbReference type="OrthoDB" id="2284884at2759"/>
<proteinExistence type="predicted"/>
<dbReference type="EMBL" id="MCGE01000007">
    <property type="protein sequence ID" value="ORZ19437.1"/>
    <property type="molecule type" value="Genomic_DNA"/>
</dbReference>
<organism evidence="2 3">
    <name type="scientific">Absidia repens</name>
    <dbReference type="NCBI Taxonomy" id="90262"/>
    <lineage>
        <taxon>Eukaryota</taxon>
        <taxon>Fungi</taxon>
        <taxon>Fungi incertae sedis</taxon>
        <taxon>Mucoromycota</taxon>
        <taxon>Mucoromycotina</taxon>
        <taxon>Mucoromycetes</taxon>
        <taxon>Mucorales</taxon>
        <taxon>Cunninghamellaceae</taxon>
        <taxon>Absidia</taxon>
    </lineage>
</organism>
<dbReference type="Proteomes" id="UP000193560">
    <property type="component" value="Unassembled WGS sequence"/>
</dbReference>
<feature type="region of interest" description="Disordered" evidence="1">
    <location>
        <begin position="162"/>
        <end position="231"/>
    </location>
</feature>
<protein>
    <recommendedName>
        <fullName evidence="4">WWE domain-containing protein</fullName>
    </recommendedName>
</protein>
<feature type="compositionally biased region" description="Pro residues" evidence="1">
    <location>
        <begin position="220"/>
        <end position="229"/>
    </location>
</feature>
<evidence type="ECO:0000313" key="2">
    <source>
        <dbReference type="EMBL" id="ORZ19437.1"/>
    </source>
</evidence>
<feature type="compositionally biased region" description="Polar residues" evidence="1">
    <location>
        <begin position="46"/>
        <end position="55"/>
    </location>
</feature>
<sequence>MKFFFFKKKSLEPAKKNGTSADRQQQKRKTIANFSNSATHHPITAASAQGQSGNNKRTHSPSHSISSASTQSSLHTVQHAQKEETRGIFRTLEPVWSYLPNQLNDQWVPLDNGNQHVLELAFNAKQQSECTISLNHHPLTPTNGAPAAVSKTNVYFYSNKSTLPANASPKKKRRPATHFFTPSSSSSPSFTNHPQQMKSSPNLAAYQQPHIKIPSNSPLPSMPSSPTPPSIKDGLYLHQNLRRALVPYWWFEQDNEHGGKGMCRFDHKNQVRLEALSEDRSTLTLTDASFPVPFQIILEHTDRSLREECCGFMYLNTSLVPAPSSIHALDPFFLPNKDAAVDADLHHNDILLNRRCSI</sequence>
<feature type="compositionally biased region" description="Polar residues" evidence="1">
    <location>
        <begin position="192"/>
        <end position="202"/>
    </location>
</feature>
<gene>
    <name evidence="2" type="ORF">BCR42DRAFT_409768</name>
</gene>